<dbReference type="EMBL" id="CP141769">
    <property type="protein sequence ID" value="WRS37920.1"/>
    <property type="molecule type" value="Genomic_DNA"/>
</dbReference>
<evidence type="ECO:0000313" key="2">
    <source>
        <dbReference type="EMBL" id="WRS37920.1"/>
    </source>
</evidence>
<accession>A0ABZ1CEX3</accession>
<sequence length="124" mass="13647">MSMALLAADALVVLHLLFIVFVMAGGFLLGRWPRVAWVHLPAAAWGAFVEFSGVICPLTPLENRLRVLGGGSAYGGGFVERYLLPLIYPEHLTPAIQQALGVIVVLVNLAAYAWVWHARRRRRS</sequence>
<name>A0ABZ1CEX3_9PROT</name>
<proteinExistence type="predicted"/>
<reference evidence="2 3" key="1">
    <citation type="submission" date="2023-12" db="EMBL/GenBank/DDBJ databases">
        <title>Thiobacillus sedimentum sp. nov., a chemolithoautotrophic sulfur-oxidizing bacterium isolated from freshwater sediment.</title>
        <authorList>
            <person name="Luo J."/>
            <person name="Dai C."/>
        </authorList>
    </citation>
    <scope>NUCLEOTIDE SEQUENCE [LARGE SCALE GENOMIC DNA]</scope>
    <source>
        <strain evidence="2 3">SCUT-2</strain>
    </source>
</reference>
<feature type="transmembrane region" description="Helical" evidence="1">
    <location>
        <begin position="95"/>
        <end position="115"/>
    </location>
</feature>
<keyword evidence="3" id="KW-1185">Reference proteome</keyword>
<feature type="transmembrane region" description="Helical" evidence="1">
    <location>
        <begin position="6"/>
        <end position="30"/>
    </location>
</feature>
<keyword evidence="1" id="KW-0472">Membrane</keyword>
<evidence type="ECO:0000256" key="1">
    <source>
        <dbReference type="SAM" id="Phobius"/>
    </source>
</evidence>
<keyword evidence="1" id="KW-1133">Transmembrane helix</keyword>
<dbReference type="RefSeq" id="WP_324778534.1">
    <property type="nucleotide sequence ID" value="NZ_CP141769.1"/>
</dbReference>
<dbReference type="Proteomes" id="UP001334732">
    <property type="component" value="Chromosome"/>
</dbReference>
<evidence type="ECO:0000313" key="3">
    <source>
        <dbReference type="Proteomes" id="UP001334732"/>
    </source>
</evidence>
<dbReference type="Pfam" id="PF10861">
    <property type="entry name" value="DUF2784"/>
    <property type="match status" value="1"/>
</dbReference>
<feature type="transmembrane region" description="Helical" evidence="1">
    <location>
        <begin position="42"/>
        <end position="61"/>
    </location>
</feature>
<organism evidence="2 3">
    <name type="scientific">Thiobacillus sedimenti</name>
    <dbReference type="NCBI Taxonomy" id="3110231"/>
    <lineage>
        <taxon>Bacteria</taxon>
        <taxon>Pseudomonadati</taxon>
        <taxon>Pseudomonadota</taxon>
        <taxon>Betaproteobacteria</taxon>
        <taxon>Nitrosomonadales</taxon>
        <taxon>Thiobacillaceae</taxon>
        <taxon>Thiobacillus</taxon>
    </lineage>
</organism>
<protein>
    <submittedName>
        <fullName evidence="2">DUF2784 domain-containing protein</fullName>
    </submittedName>
</protein>
<gene>
    <name evidence="2" type="ORF">VA613_07775</name>
</gene>
<dbReference type="InterPro" id="IPR021218">
    <property type="entry name" value="DUF2784"/>
</dbReference>
<keyword evidence="1" id="KW-0812">Transmembrane</keyword>